<evidence type="ECO:0000256" key="3">
    <source>
        <dbReference type="ARBA" id="ARBA00022452"/>
    </source>
</evidence>
<keyword evidence="2 8" id="KW-0813">Transport</keyword>
<keyword evidence="6 8" id="KW-0472">Membrane</keyword>
<evidence type="ECO:0000256" key="1">
    <source>
        <dbReference type="ARBA" id="ARBA00004571"/>
    </source>
</evidence>
<reference evidence="13 14" key="1">
    <citation type="submission" date="2023-05" db="EMBL/GenBank/DDBJ databases">
        <title>Novel species of genus Flectobacillus isolated from stream in China.</title>
        <authorList>
            <person name="Lu H."/>
        </authorList>
    </citation>
    <scope>NUCLEOTIDE SEQUENCE [LARGE SCALE GENOMIC DNA]</scope>
    <source>
        <strain evidence="13 14">KCTC 42575</strain>
    </source>
</reference>
<evidence type="ECO:0000313" key="14">
    <source>
        <dbReference type="Proteomes" id="UP001236507"/>
    </source>
</evidence>
<name>A0ABT6YC45_9BACT</name>
<dbReference type="InterPro" id="IPR037066">
    <property type="entry name" value="Plug_dom_sf"/>
</dbReference>
<keyword evidence="13" id="KW-0675">Receptor</keyword>
<keyword evidence="14" id="KW-1185">Reference proteome</keyword>
<dbReference type="RefSeq" id="WP_283345561.1">
    <property type="nucleotide sequence ID" value="NZ_JASHIF010000016.1"/>
</dbReference>
<evidence type="ECO:0000259" key="12">
    <source>
        <dbReference type="Pfam" id="PF07715"/>
    </source>
</evidence>
<dbReference type="Pfam" id="PF13715">
    <property type="entry name" value="CarbopepD_reg_2"/>
    <property type="match status" value="1"/>
</dbReference>
<dbReference type="Gene3D" id="2.40.170.20">
    <property type="entry name" value="TonB-dependent receptor, beta-barrel domain"/>
    <property type="match status" value="1"/>
</dbReference>
<keyword evidence="7 8" id="KW-0998">Cell outer membrane</keyword>
<dbReference type="InterPro" id="IPR008969">
    <property type="entry name" value="CarboxyPept-like_regulatory"/>
</dbReference>
<keyword evidence="10" id="KW-0732">Signal</keyword>
<dbReference type="Pfam" id="PF00593">
    <property type="entry name" value="TonB_dep_Rec_b-barrel"/>
    <property type="match status" value="1"/>
</dbReference>
<evidence type="ECO:0000256" key="6">
    <source>
        <dbReference type="ARBA" id="ARBA00023136"/>
    </source>
</evidence>
<evidence type="ECO:0000256" key="8">
    <source>
        <dbReference type="PROSITE-ProRule" id="PRU01360"/>
    </source>
</evidence>
<dbReference type="InterPro" id="IPR000531">
    <property type="entry name" value="Beta-barrel_TonB"/>
</dbReference>
<dbReference type="InterPro" id="IPR036942">
    <property type="entry name" value="Beta-barrel_TonB_sf"/>
</dbReference>
<evidence type="ECO:0000313" key="13">
    <source>
        <dbReference type="EMBL" id="MDI9861012.1"/>
    </source>
</evidence>
<evidence type="ECO:0000256" key="10">
    <source>
        <dbReference type="SAM" id="SignalP"/>
    </source>
</evidence>
<dbReference type="InterPro" id="IPR023997">
    <property type="entry name" value="TonB-dep_OMP_SusC/RagA_CS"/>
</dbReference>
<dbReference type="InterPro" id="IPR012910">
    <property type="entry name" value="Plug_dom"/>
</dbReference>
<feature type="domain" description="TonB-dependent receptor-like beta-barrel" evidence="11">
    <location>
        <begin position="514"/>
        <end position="1029"/>
    </location>
</feature>
<dbReference type="InterPro" id="IPR039426">
    <property type="entry name" value="TonB-dep_rcpt-like"/>
</dbReference>
<feature type="chain" id="PRO_5046941719" evidence="10">
    <location>
        <begin position="22"/>
        <end position="1080"/>
    </location>
</feature>
<evidence type="ECO:0000259" key="11">
    <source>
        <dbReference type="Pfam" id="PF00593"/>
    </source>
</evidence>
<sequence>MKRKLLMSFVLVLSLIFSTIAQDIAISGKVTSSEDGSTLAGVNVTIKGSSKGTTTASDGSYRISAPAKSVLIYSFVGFNSQEIAVGSKTIINVTLKSSTTDLDEVVIVGYGTQAKNKATYSVSSIKSDELKNLPVTGVDQAMQGRAAGVLVTSNSGTPGGGVTVRLRGGSSITASNEPLYVVDGIPINTGSYSQLGFGNQSSNALNDIAPNDIESIDILKDAAAAAIYGSRAANGVVLITTKKGKAGKTQVNFNYYTGFGQKSGNKLTPISGAEETKLLQEMVINRYGVYNSAGGLTTPGFGTGTSVWASAADAAAWFWQSDSNTGVNAGGQLYTIESAASKARGIRTVNVFQNPSQAISTNWQDLIFRNAPISQYDISARGGNEKTTFFVSGSLFDQKGIILGSDYKRLVGRINLEHQISKRVKTGAQMSYTRSLQNRINNDNNIYGVLSTAILMASDIPVRFADGSYGKDASSSTENPLAAAVEPYNLSTSGRLLGTVFAEAALIDGLKIRTNWNLDQVSFKEDRFLPNTLNAASGLNGSATATNGGELNWSTSNYLTYNRSFNNIHSISATAGADYQQSTYDFVLASSTNFPGNAIKRVSAGANKTDATSGGTSWGLVSYYGRLNYDYDGKYLVQGVFRTDASSRFGANNRWGTFPSISVAWRASKEEFMESVPAISDLKVRASYGKTGNSEITNFGSLGLFGSGVAYQLNGALVPSQLSNPDLKWETTTTSEVGLDIGLLKNRLTINAGYYHKYTNDLLLNATIPATSGFTSVLQNIGEMQNNGFELGISSENIKGKDFTWNTSFNITFNRNKVMKIFNGTPTPYGFASWLAEGEELGAFRGYVVEKIFQSADEVAAANAAAKAKGFANYQVATTAPGDIKFKDLNGDGTVNSADQQVLGSAQPKFFGSLTNDFTYKGFDLKIFAQFVYGNKILNYTRNFSEGMNGVFGQTDAVLNRWTPTNTNTDIPRAVYGDPNNNRRVSDRFIEDGSYLRLKNVILGYTLPKSVTNKVGIERVRVYAQAQNLLTFTNYKGLDPEVSTFTAGANGNSSANAALGTDFLTFPQPRTITFGVNLTF</sequence>
<dbReference type="NCBIfam" id="TIGR04056">
    <property type="entry name" value="OMP_RagA_SusC"/>
    <property type="match status" value="1"/>
</dbReference>
<feature type="domain" description="TonB-dependent receptor plug" evidence="12">
    <location>
        <begin position="115"/>
        <end position="236"/>
    </location>
</feature>
<evidence type="ECO:0000256" key="2">
    <source>
        <dbReference type="ARBA" id="ARBA00022448"/>
    </source>
</evidence>
<dbReference type="PROSITE" id="PS52016">
    <property type="entry name" value="TONB_DEPENDENT_REC_3"/>
    <property type="match status" value="1"/>
</dbReference>
<protein>
    <submittedName>
        <fullName evidence="13">TonB-dependent receptor</fullName>
    </submittedName>
</protein>
<dbReference type="Pfam" id="PF07715">
    <property type="entry name" value="Plug"/>
    <property type="match status" value="1"/>
</dbReference>
<keyword evidence="5 9" id="KW-0798">TonB box</keyword>
<dbReference type="Proteomes" id="UP001236507">
    <property type="component" value="Unassembled WGS sequence"/>
</dbReference>
<dbReference type="Gene3D" id="2.60.40.1120">
    <property type="entry name" value="Carboxypeptidase-like, regulatory domain"/>
    <property type="match status" value="1"/>
</dbReference>
<evidence type="ECO:0000256" key="4">
    <source>
        <dbReference type="ARBA" id="ARBA00022692"/>
    </source>
</evidence>
<gene>
    <name evidence="13" type="ORF">QM524_17480</name>
</gene>
<comment type="caution">
    <text evidence="13">The sequence shown here is derived from an EMBL/GenBank/DDBJ whole genome shotgun (WGS) entry which is preliminary data.</text>
</comment>
<dbReference type="InterPro" id="IPR023996">
    <property type="entry name" value="TonB-dep_OMP_SusC/RagA"/>
</dbReference>
<dbReference type="EMBL" id="JASHIF010000016">
    <property type="protein sequence ID" value="MDI9861012.1"/>
    <property type="molecule type" value="Genomic_DNA"/>
</dbReference>
<comment type="subcellular location">
    <subcellularLocation>
        <location evidence="1 8">Cell outer membrane</location>
        <topology evidence="1 8">Multi-pass membrane protein</topology>
    </subcellularLocation>
</comment>
<proteinExistence type="inferred from homology"/>
<evidence type="ECO:0000256" key="7">
    <source>
        <dbReference type="ARBA" id="ARBA00023237"/>
    </source>
</evidence>
<organism evidence="13 14">
    <name type="scientific">Flectobacillus roseus</name>
    <dbReference type="NCBI Taxonomy" id="502259"/>
    <lineage>
        <taxon>Bacteria</taxon>
        <taxon>Pseudomonadati</taxon>
        <taxon>Bacteroidota</taxon>
        <taxon>Cytophagia</taxon>
        <taxon>Cytophagales</taxon>
        <taxon>Flectobacillaceae</taxon>
        <taxon>Flectobacillus</taxon>
    </lineage>
</organism>
<evidence type="ECO:0000256" key="9">
    <source>
        <dbReference type="RuleBase" id="RU003357"/>
    </source>
</evidence>
<dbReference type="SUPFAM" id="SSF49464">
    <property type="entry name" value="Carboxypeptidase regulatory domain-like"/>
    <property type="match status" value="1"/>
</dbReference>
<comment type="similarity">
    <text evidence="8 9">Belongs to the TonB-dependent receptor family.</text>
</comment>
<keyword evidence="4 8" id="KW-0812">Transmembrane</keyword>
<accession>A0ABT6YC45</accession>
<dbReference type="Gene3D" id="2.170.130.10">
    <property type="entry name" value="TonB-dependent receptor, plug domain"/>
    <property type="match status" value="1"/>
</dbReference>
<dbReference type="SUPFAM" id="SSF56935">
    <property type="entry name" value="Porins"/>
    <property type="match status" value="1"/>
</dbReference>
<dbReference type="NCBIfam" id="TIGR04057">
    <property type="entry name" value="SusC_RagA_signa"/>
    <property type="match status" value="1"/>
</dbReference>
<evidence type="ECO:0000256" key="5">
    <source>
        <dbReference type="ARBA" id="ARBA00023077"/>
    </source>
</evidence>
<keyword evidence="3 8" id="KW-1134">Transmembrane beta strand</keyword>
<feature type="signal peptide" evidence="10">
    <location>
        <begin position="1"/>
        <end position="21"/>
    </location>
</feature>